<dbReference type="OrthoDB" id="7615112at2759"/>
<dbReference type="AlphaFoldDB" id="A0A6V7HJR4"/>
<feature type="region of interest" description="Disordered" evidence="1">
    <location>
        <begin position="168"/>
        <end position="192"/>
    </location>
</feature>
<proteinExistence type="predicted"/>
<comment type="caution">
    <text evidence="2">The sequence shown here is derived from an EMBL/GenBank/DDBJ whole genome shotgun (WGS) entry which is preliminary data.</text>
</comment>
<reference evidence="2" key="1">
    <citation type="submission" date="2020-07" db="EMBL/GenBank/DDBJ databases">
        <authorList>
            <person name="Nazaruddin N."/>
        </authorList>
    </citation>
    <scope>NUCLEOTIDE SEQUENCE</scope>
</reference>
<feature type="non-terminal residue" evidence="2">
    <location>
        <position position="192"/>
    </location>
</feature>
<organism evidence="2 3">
    <name type="scientific">Heterotrigona itama</name>
    <dbReference type="NCBI Taxonomy" id="395501"/>
    <lineage>
        <taxon>Eukaryota</taxon>
        <taxon>Metazoa</taxon>
        <taxon>Ecdysozoa</taxon>
        <taxon>Arthropoda</taxon>
        <taxon>Hexapoda</taxon>
        <taxon>Insecta</taxon>
        <taxon>Pterygota</taxon>
        <taxon>Neoptera</taxon>
        <taxon>Endopterygota</taxon>
        <taxon>Hymenoptera</taxon>
        <taxon>Apocrita</taxon>
        <taxon>Aculeata</taxon>
        <taxon>Apoidea</taxon>
        <taxon>Anthophila</taxon>
        <taxon>Apidae</taxon>
        <taxon>Heterotrigona</taxon>
    </lineage>
</organism>
<accession>A0A6V7HJR4</accession>
<gene>
    <name evidence="2" type="ORF">MHI_LOCUS999081</name>
</gene>
<evidence type="ECO:0000256" key="1">
    <source>
        <dbReference type="SAM" id="MobiDB-lite"/>
    </source>
</evidence>
<keyword evidence="3" id="KW-1185">Reference proteome</keyword>
<protein>
    <submittedName>
        <fullName evidence="2">Uncharacterized protein</fullName>
    </submittedName>
</protein>
<feature type="compositionally biased region" description="Polar residues" evidence="1">
    <location>
        <begin position="178"/>
        <end position="192"/>
    </location>
</feature>
<name>A0A6V7HJR4_9HYME</name>
<evidence type="ECO:0000313" key="3">
    <source>
        <dbReference type="Proteomes" id="UP000752696"/>
    </source>
</evidence>
<dbReference type="Proteomes" id="UP000752696">
    <property type="component" value="Unassembled WGS sequence"/>
</dbReference>
<sequence length="192" mass="21075">TTGPTVRLEVPGQNSTEKADNLAGCLRQVFSNNGDVKVSRPRKMAEIRISGLDGSVTPAEVVSAVTKAGKCDAEDVKTGEIRHRTPMSMGSNGPRRALRHWTSGRCSASAVWRWAIRHSAAHSRRTETDDATDVTHQAISREIAPPGLNAFYTRTWADKRTIAWAVKLADHRRKRKPPSSNGKKQQGPETVQ</sequence>
<dbReference type="EMBL" id="CAJDYZ010013697">
    <property type="protein sequence ID" value="CAD1481276.1"/>
    <property type="molecule type" value="Genomic_DNA"/>
</dbReference>
<evidence type="ECO:0000313" key="2">
    <source>
        <dbReference type="EMBL" id="CAD1481276.1"/>
    </source>
</evidence>